<proteinExistence type="predicted"/>
<organism evidence="1 2">
    <name type="scientific">Cuscuta epithymum</name>
    <dbReference type="NCBI Taxonomy" id="186058"/>
    <lineage>
        <taxon>Eukaryota</taxon>
        <taxon>Viridiplantae</taxon>
        <taxon>Streptophyta</taxon>
        <taxon>Embryophyta</taxon>
        <taxon>Tracheophyta</taxon>
        <taxon>Spermatophyta</taxon>
        <taxon>Magnoliopsida</taxon>
        <taxon>eudicotyledons</taxon>
        <taxon>Gunneridae</taxon>
        <taxon>Pentapetalae</taxon>
        <taxon>asterids</taxon>
        <taxon>lamiids</taxon>
        <taxon>Solanales</taxon>
        <taxon>Convolvulaceae</taxon>
        <taxon>Cuscuteae</taxon>
        <taxon>Cuscuta</taxon>
        <taxon>Cuscuta subgen. Cuscuta</taxon>
    </lineage>
</organism>
<reference evidence="1" key="1">
    <citation type="submission" date="2022-07" db="EMBL/GenBank/DDBJ databases">
        <authorList>
            <person name="Macas J."/>
            <person name="Novak P."/>
            <person name="Neumann P."/>
        </authorList>
    </citation>
    <scope>NUCLEOTIDE SEQUENCE</scope>
</reference>
<name>A0AAV0G196_9ASTE</name>
<evidence type="ECO:0000313" key="2">
    <source>
        <dbReference type="Proteomes" id="UP001152523"/>
    </source>
</evidence>
<accession>A0AAV0G196</accession>
<evidence type="ECO:0000313" key="1">
    <source>
        <dbReference type="EMBL" id="CAH9141709.1"/>
    </source>
</evidence>
<keyword evidence="2" id="KW-1185">Reference proteome</keyword>
<gene>
    <name evidence="1" type="ORF">CEPIT_LOCUS39341</name>
</gene>
<sequence length="107" mass="12130">MAESEIEAVASSMAVADLEAVASYITAAELEAVAGFIHSGSRAHRRRLCPRRQQSSQERDEMQRILSSQERRMRCSVREAFSVQGVCAQEEKGLWFCYADKVFRSHF</sequence>
<comment type="caution">
    <text evidence="1">The sequence shown here is derived from an EMBL/GenBank/DDBJ whole genome shotgun (WGS) entry which is preliminary data.</text>
</comment>
<protein>
    <submittedName>
        <fullName evidence="1">Uncharacterized protein</fullName>
    </submittedName>
</protein>
<dbReference type="Proteomes" id="UP001152523">
    <property type="component" value="Unassembled WGS sequence"/>
</dbReference>
<dbReference type="AlphaFoldDB" id="A0AAV0G196"/>
<dbReference type="EMBL" id="CAMAPF010001033">
    <property type="protein sequence ID" value="CAH9141709.1"/>
    <property type="molecule type" value="Genomic_DNA"/>
</dbReference>